<protein>
    <recommendedName>
        <fullName evidence="3">PQQ-like domain-containing protein</fullName>
    </recommendedName>
</protein>
<accession>A0ABW4I8P4</accession>
<dbReference type="Proteomes" id="UP001597118">
    <property type="component" value="Unassembled WGS sequence"/>
</dbReference>
<evidence type="ECO:0000313" key="1">
    <source>
        <dbReference type="EMBL" id="MFD1628312.1"/>
    </source>
</evidence>
<reference evidence="2" key="1">
    <citation type="journal article" date="2019" name="Int. J. Syst. Evol. Microbiol.">
        <title>The Global Catalogue of Microorganisms (GCM) 10K type strain sequencing project: providing services to taxonomists for standard genome sequencing and annotation.</title>
        <authorList>
            <consortium name="The Broad Institute Genomics Platform"/>
            <consortium name="The Broad Institute Genome Sequencing Center for Infectious Disease"/>
            <person name="Wu L."/>
            <person name="Ma J."/>
        </authorList>
    </citation>
    <scope>NUCLEOTIDE SEQUENCE [LARGE SCALE GENOMIC DNA]</scope>
    <source>
        <strain evidence="2">CCUG 53762</strain>
    </source>
</reference>
<gene>
    <name evidence="1" type="ORF">ACFSAH_00405</name>
</gene>
<organism evidence="1 2">
    <name type="scientific">Pseudopedobacter beijingensis</name>
    <dbReference type="NCBI Taxonomy" id="1207056"/>
    <lineage>
        <taxon>Bacteria</taxon>
        <taxon>Pseudomonadati</taxon>
        <taxon>Bacteroidota</taxon>
        <taxon>Sphingobacteriia</taxon>
        <taxon>Sphingobacteriales</taxon>
        <taxon>Sphingobacteriaceae</taxon>
        <taxon>Pseudopedobacter</taxon>
    </lineage>
</organism>
<dbReference type="RefSeq" id="WP_379660699.1">
    <property type="nucleotide sequence ID" value="NZ_JBHUDG010000001.1"/>
</dbReference>
<dbReference type="SUPFAM" id="SSF50998">
    <property type="entry name" value="Quinoprotein alcohol dehydrogenase-like"/>
    <property type="match status" value="1"/>
</dbReference>
<sequence length="680" mass="74361">MNKRLFYSFFKILACTLLVIKGATYSYAREFLPSVVKENQTTVNLSSGSLNNLGPQVVERSINGSAFVKEQNGNQWLYTVERGSPARLLGYRLNATTPEINLPLAGASGSWSIVASSDGILYVSSDANALLYSHIPGSQQIKNLGLVLPGESYLWELTPGKNGEIFGATYPGAKVFHYHPATGFKEVSNGAVKSGENYARSIVYHPATDKLYVGVGSHTSLIKLDPRTGQKTELLPPMYQGHSGFVYYMGVVEGISSGDKLLVTITGTTSHNKTLVYNINTGAFENEMGVFVSKTVIKSPVNQKIYYTNASALYSIDFGEECAKQVLLHRNSSALATTWLNNNELCYLTGQGKVVVYNVLKKQASEIQLEIPPEPITINTLAYGPDGRIWMSGYPVGSNAAYNPQTQKTEMYYGLSQSESISVFGNDLYFGVYAGAKFYKYTTGKPWLLNINPKYLGSAAGQDRPFAYAAIPSLNKMFFGTVPGYGRLGGAIVEYDVQEDKLNSTADIIASQSIVSLLYSGTELYGGTSVWGGLGIEPTTTEAKLFLLDPLTKTKVFDMVPVAGAKAITCLIDGPDGNLWGMADGTLFVFNKQNKTVVSRHVLFTVSEDTKSKHVWKNAALVLHPSGRIFGVCYGDFFELNPQTKVKTTISTDASHSLTMDKNTGYLYYQKVLNLWQYIP</sequence>
<dbReference type="InterPro" id="IPR015943">
    <property type="entry name" value="WD40/YVTN_repeat-like_dom_sf"/>
</dbReference>
<dbReference type="SUPFAM" id="SSF101898">
    <property type="entry name" value="NHL repeat"/>
    <property type="match status" value="1"/>
</dbReference>
<comment type="caution">
    <text evidence="1">The sequence shown here is derived from an EMBL/GenBank/DDBJ whole genome shotgun (WGS) entry which is preliminary data.</text>
</comment>
<evidence type="ECO:0008006" key="3">
    <source>
        <dbReference type="Google" id="ProtNLM"/>
    </source>
</evidence>
<dbReference type="InterPro" id="IPR011047">
    <property type="entry name" value="Quinoprotein_ADH-like_sf"/>
</dbReference>
<evidence type="ECO:0000313" key="2">
    <source>
        <dbReference type="Proteomes" id="UP001597118"/>
    </source>
</evidence>
<name>A0ABW4I8P4_9SPHI</name>
<dbReference type="Gene3D" id="2.130.10.10">
    <property type="entry name" value="YVTN repeat-like/Quinoprotein amine dehydrogenase"/>
    <property type="match status" value="1"/>
</dbReference>
<dbReference type="EMBL" id="JBHUDG010000001">
    <property type="protein sequence ID" value="MFD1628312.1"/>
    <property type="molecule type" value="Genomic_DNA"/>
</dbReference>
<keyword evidence="2" id="KW-1185">Reference proteome</keyword>
<proteinExistence type="predicted"/>